<evidence type="ECO:0000313" key="2">
    <source>
        <dbReference type="Proteomes" id="UP000006324"/>
    </source>
</evidence>
<dbReference type="EMBL" id="AHNQ02000034">
    <property type="protein sequence ID" value="EKO23996.1"/>
    <property type="molecule type" value="Genomic_DNA"/>
</dbReference>
<dbReference type="AlphaFoldDB" id="A0A0F6H6Z0"/>
<accession>A0A0F6H6Z0</accession>
<name>A0A0F6H6Z0_LEPIR</name>
<organism evidence="1 2">
    <name type="scientific">Leptospira interrogans str. UI 12621</name>
    <dbReference type="NCBI Taxonomy" id="1049937"/>
    <lineage>
        <taxon>Bacteria</taxon>
        <taxon>Pseudomonadati</taxon>
        <taxon>Spirochaetota</taxon>
        <taxon>Spirochaetia</taxon>
        <taxon>Leptospirales</taxon>
        <taxon>Leptospiraceae</taxon>
        <taxon>Leptospira</taxon>
    </lineage>
</organism>
<proteinExistence type="predicted"/>
<dbReference type="Proteomes" id="UP000006324">
    <property type="component" value="Unassembled WGS sequence"/>
</dbReference>
<evidence type="ECO:0000313" key="1">
    <source>
        <dbReference type="EMBL" id="EKO23996.1"/>
    </source>
</evidence>
<comment type="caution">
    <text evidence="1">The sequence shown here is derived from an EMBL/GenBank/DDBJ whole genome shotgun (WGS) entry which is preliminary data.</text>
</comment>
<reference evidence="1 2" key="1">
    <citation type="submission" date="2012-09" db="EMBL/GenBank/DDBJ databases">
        <authorList>
            <person name="Harkins D.M."/>
            <person name="Durkin A.S."/>
            <person name="Brinkac L.M."/>
            <person name="Selengut J.D."/>
            <person name="Sanka R."/>
            <person name="DePew J."/>
            <person name="Purushe J."/>
            <person name="Chanthongthip A."/>
            <person name="Lattana O."/>
            <person name="Phetsouvanh R."/>
            <person name="Newton P.N."/>
            <person name="Vinetz J.M."/>
            <person name="Sutton G.G."/>
            <person name="Nelson W.C."/>
            <person name="Fouts D.E."/>
        </authorList>
    </citation>
    <scope>NUCLEOTIDE SEQUENCE [LARGE SCALE GENOMIC DNA]</scope>
    <source>
        <strain evidence="1 2">UI 12621</strain>
    </source>
</reference>
<sequence>MWIDFPEVRDLMLCIDRIFSALRKIKTDLKIVKNIFWQIQVKLEKADYLLYNKNIHFI</sequence>
<protein>
    <submittedName>
        <fullName evidence="1">Uncharacterized protein</fullName>
    </submittedName>
</protein>
<gene>
    <name evidence="1" type="ORF">LEP1GSC104_2533</name>
</gene>